<sequence>MSTDSATLINPEIGERVDVGGIGTNYIVAGEGDPLILIHGSGPGVTAYANWRGVIPDLAQHFRCYAPDTLGFGYTDFPEDIAGFDMDRWIAHLTGFMDALGIERAHFIGNSYGGALALALATRHPERVGRLVLMGAAGVHFEVTEGLRKVWGYEPSVEAMRDLMTTFAFDPALVKDEIVRSRFEASVRPGAQEAFSSLFPEPRQRRLEALATDEAKLAALPHEVLIVHGREDVIVPHAVSERFHQLIPNSELHLFGQCGHWTQIEKRERFVALVTPFLKGPQ</sequence>
<dbReference type="PATRIC" id="fig|158500.4.peg.1882"/>
<dbReference type="SUPFAM" id="SSF53474">
    <property type="entry name" value="alpha/beta-Hydrolases"/>
    <property type="match status" value="1"/>
</dbReference>
<dbReference type="Gene3D" id="3.40.50.1820">
    <property type="entry name" value="alpha/beta hydrolase"/>
    <property type="match status" value="1"/>
</dbReference>
<evidence type="ECO:0000313" key="4">
    <source>
        <dbReference type="Proteomes" id="UP000024329"/>
    </source>
</evidence>
<dbReference type="PRINTS" id="PR00111">
    <property type="entry name" value="ABHYDROLASE"/>
</dbReference>
<geneLocation type="plasmid" evidence="2 5">
    <name>pSA1</name>
</geneLocation>
<keyword evidence="5" id="KW-1185">Reference proteome</keyword>
<dbReference type="PRINTS" id="PR00412">
    <property type="entry name" value="EPOXHYDRLASE"/>
</dbReference>
<organism evidence="3 4">
    <name type="scientific">Novosphingobium resinovorum</name>
    <dbReference type="NCBI Taxonomy" id="158500"/>
    <lineage>
        <taxon>Bacteria</taxon>
        <taxon>Pseudomonadati</taxon>
        <taxon>Pseudomonadota</taxon>
        <taxon>Alphaproteobacteria</taxon>
        <taxon>Sphingomonadales</taxon>
        <taxon>Sphingomonadaceae</taxon>
        <taxon>Novosphingobium</taxon>
    </lineage>
</organism>
<keyword evidence="3" id="KW-0378">Hydrolase</keyword>
<dbReference type="KEGG" id="nre:BES08_18550"/>
<dbReference type="InterPro" id="IPR000639">
    <property type="entry name" value="Epox_hydrolase-like"/>
</dbReference>
<dbReference type="PANTHER" id="PTHR46438">
    <property type="entry name" value="ALPHA/BETA-HYDROLASES SUPERFAMILY PROTEIN"/>
    <property type="match status" value="1"/>
</dbReference>
<dbReference type="PANTHER" id="PTHR46438:SF11">
    <property type="entry name" value="LIPASE-RELATED"/>
    <property type="match status" value="1"/>
</dbReference>
<dbReference type="EMBL" id="CP017076">
    <property type="protein sequence ID" value="AOR80017.1"/>
    <property type="molecule type" value="Genomic_DNA"/>
</dbReference>
<reference evidence="5" key="3">
    <citation type="journal article" date="2017" name="J. Biotechnol.">
        <title>Complete genome sequence of Novosphingobium resinovorum SA1, a versatile xenobiotic-degrading bacterium capable of utilizing sulfanilic acid.</title>
        <authorList>
            <person name="Hegedus B."/>
            <person name="Kos P.B."/>
            <person name="Balint B."/>
            <person name="Maroti G."/>
            <person name="Gan H.M."/>
            <person name="Perei K."/>
            <person name="Rakhely G."/>
        </authorList>
    </citation>
    <scope>NUCLEOTIDE SEQUENCE [LARGE SCALE GENOMIC DNA]</scope>
    <source>
        <strain evidence="5">SA1</strain>
    </source>
</reference>
<gene>
    <name evidence="2" type="ORF">BES08_18550</name>
    <name evidence="3" type="ORF">BV97_01837</name>
</gene>
<dbReference type="Proteomes" id="UP000024329">
    <property type="component" value="Unassembled WGS sequence"/>
</dbReference>
<dbReference type="GO" id="GO:0016787">
    <property type="term" value="F:hydrolase activity"/>
    <property type="evidence" value="ECO:0007669"/>
    <property type="project" value="UniProtKB-KW"/>
</dbReference>
<keyword evidence="2" id="KW-0614">Plasmid</keyword>
<dbReference type="OrthoDB" id="8680283at2"/>
<reference evidence="3 4" key="1">
    <citation type="submission" date="2014-03" db="EMBL/GenBank/DDBJ databases">
        <title>Whole genome sequence of Novosphingobium resinovorum KF1.</title>
        <authorList>
            <person name="Gan H.M."/>
            <person name="Gan H.Y."/>
            <person name="Chew T.H."/>
            <person name="Savka M.A."/>
        </authorList>
    </citation>
    <scope>NUCLEOTIDE SEQUENCE [LARGE SCALE GENOMIC DNA]</scope>
    <source>
        <strain evidence="3 4">KF1</strain>
    </source>
</reference>
<dbReference type="Proteomes" id="UP000094626">
    <property type="component" value="Plasmid pSA1"/>
</dbReference>
<accession>A0A031K1L9</accession>
<dbReference type="InterPro" id="IPR029058">
    <property type="entry name" value="AB_hydrolase_fold"/>
</dbReference>
<name>A0A031K1L9_9SPHN</name>
<dbReference type="RefSeq" id="WP_036525356.1">
    <property type="nucleotide sequence ID" value="NZ_CP017076.1"/>
</dbReference>
<dbReference type="InterPro" id="IPR000073">
    <property type="entry name" value="AB_hydrolase_1"/>
</dbReference>
<dbReference type="Pfam" id="PF00561">
    <property type="entry name" value="Abhydrolase_1"/>
    <property type="match status" value="1"/>
</dbReference>
<dbReference type="eggNOG" id="COG0596">
    <property type="taxonomic scope" value="Bacteria"/>
</dbReference>
<evidence type="ECO:0000313" key="2">
    <source>
        <dbReference type="EMBL" id="AOR80017.1"/>
    </source>
</evidence>
<proteinExistence type="predicted"/>
<dbReference type="EMBL" id="JFYZ01000005">
    <property type="protein sequence ID" value="EZP82913.1"/>
    <property type="molecule type" value="Genomic_DNA"/>
</dbReference>
<dbReference type="AlphaFoldDB" id="A0A031K1L9"/>
<evidence type="ECO:0000313" key="5">
    <source>
        <dbReference type="Proteomes" id="UP000094626"/>
    </source>
</evidence>
<reference evidence="2" key="2">
    <citation type="submission" date="2016-08" db="EMBL/GenBank/DDBJ databases">
        <authorList>
            <person name="Seilhamer J.J."/>
        </authorList>
    </citation>
    <scope>NUCLEOTIDE SEQUENCE [LARGE SCALE GENOMIC DNA]</scope>
    <source>
        <strain evidence="2">SA1</strain>
        <plasmid evidence="2">pSA1</plasmid>
    </source>
</reference>
<protein>
    <submittedName>
        <fullName evidence="2">2-hydroxy-6-oxo-2,4-heptadienoate hydrolase</fullName>
    </submittedName>
    <submittedName>
        <fullName evidence="3">2-hydroxymuconic semialdehyde hydrolase</fullName>
    </submittedName>
</protein>
<feature type="domain" description="AB hydrolase-1" evidence="1">
    <location>
        <begin position="34"/>
        <end position="266"/>
    </location>
</feature>
<evidence type="ECO:0000313" key="3">
    <source>
        <dbReference type="EMBL" id="EZP82913.1"/>
    </source>
</evidence>
<evidence type="ECO:0000259" key="1">
    <source>
        <dbReference type="Pfam" id="PF00561"/>
    </source>
</evidence>